<evidence type="ECO:0008006" key="4">
    <source>
        <dbReference type="Google" id="ProtNLM"/>
    </source>
</evidence>
<sequence length="197" mass="21850">MPKLWQNFRSGMFLFAPIVIGAMVGKTLWDLFAQFNVNLVHSAWLNYALNFLILAVLIFLAGWLLGIPFIRNGLKSLFSKIPFVSAISDYFLENDSTDAIKKNDFPLVLCRCLGPRCWIYGLVTKEIVVSIGEAQEILCAVFYPTSPVPFTGGVFYALKSDLIYTGSKGGLSDLVKIATSFGMKGDIFQNIKVSSKI</sequence>
<dbReference type="InterPro" id="IPR007462">
    <property type="entry name" value="COV1-like"/>
</dbReference>
<keyword evidence="1" id="KW-1133">Transmembrane helix</keyword>
<reference evidence="2 3" key="1">
    <citation type="journal article" date="2016" name="Nat. Commun.">
        <title>Thousands of microbial genomes shed light on interconnected biogeochemical processes in an aquifer system.</title>
        <authorList>
            <person name="Anantharaman K."/>
            <person name="Brown C.T."/>
            <person name="Hug L.A."/>
            <person name="Sharon I."/>
            <person name="Castelle C.J."/>
            <person name="Probst A.J."/>
            <person name="Thomas B.C."/>
            <person name="Singh A."/>
            <person name="Wilkins M.J."/>
            <person name="Karaoz U."/>
            <person name="Brodie E.L."/>
            <person name="Williams K.H."/>
            <person name="Hubbard S.S."/>
            <person name="Banfield J.F."/>
        </authorList>
    </citation>
    <scope>NUCLEOTIDE SEQUENCE [LARGE SCALE GENOMIC DNA]</scope>
</reference>
<feature type="transmembrane region" description="Helical" evidence="1">
    <location>
        <begin position="12"/>
        <end position="29"/>
    </location>
</feature>
<keyword evidence="1" id="KW-0812">Transmembrane</keyword>
<keyword evidence="1" id="KW-0472">Membrane</keyword>
<dbReference type="STRING" id="1798409.A3I24_04345"/>
<proteinExistence type="predicted"/>
<evidence type="ECO:0000313" key="3">
    <source>
        <dbReference type="Proteomes" id="UP000177690"/>
    </source>
</evidence>
<comment type="caution">
    <text evidence="2">The sequence shown here is derived from an EMBL/GenBank/DDBJ whole genome shotgun (WGS) entry which is preliminary data.</text>
</comment>
<evidence type="ECO:0000313" key="2">
    <source>
        <dbReference type="EMBL" id="OGY66888.1"/>
    </source>
</evidence>
<feature type="transmembrane region" description="Helical" evidence="1">
    <location>
        <begin position="49"/>
        <end position="70"/>
    </location>
</feature>
<gene>
    <name evidence="2" type="ORF">A3I24_04345</name>
</gene>
<dbReference type="Pfam" id="PF04367">
    <property type="entry name" value="DUF502"/>
    <property type="match status" value="1"/>
</dbReference>
<protein>
    <recommendedName>
        <fullName evidence="4">DUF502 domain-containing protein</fullName>
    </recommendedName>
</protein>
<dbReference type="Proteomes" id="UP000177690">
    <property type="component" value="Unassembled WGS sequence"/>
</dbReference>
<organism evidence="2 3">
    <name type="scientific">Candidatus Harrisonbacteria bacterium RIFCSPLOWO2_02_FULL_41_13b</name>
    <dbReference type="NCBI Taxonomy" id="1798409"/>
    <lineage>
        <taxon>Bacteria</taxon>
        <taxon>Candidatus Harrisoniibacteriota</taxon>
    </lineage>
</organism>
<accession>A0A1G1ZQC2</accession>
<name>A0A1G1ZQC2_9BACT</name>
<evidence type="ECO:0000256" key="1">
    <source>
        <dbReference type="SAM" id="Phobius"/>
    </source>
</evidence>
<dbReference type="AlphaFoldDB" id="A0A1G1ZQC2"/>
<dbReference type="EMBL" id="MHJL01000033">
    <property type="protein sequence ID" value="OGY66888.1"/>
    <property type="molecule type" value="Genomic_DNA"/>
</dbReference>